<name>A0A7D5R0H9_9ARCH</name>
<keyword evidence="1" id="KW-0175">Coiled coil</keyword>
<reference evidence="3 4" key="1">
    <citation type="submission" date="2018-02" db="EMBL/GenBank/DDBJ databases">
        <title>Complete genome of Nitrosopumilus cobalaminigenes HCA1.</title>
        <authorList>
            <person name="Qin W."/>
            <person name="Zheng Y."/>
            <person name="Stahl D.A."/>
        </authorList>
    </citation>
    <scope>NUCLEOTIDE SEQUENCE [LARGE SCALE GENOMIC DNA]</scope>
    <source>
        <strain evidence="3 4">HCA1</strain>
    </source>
</reference>
<evidence type="ECO:0000256" key="1">
    <source>
        <dbReference type="SAM" id="Coils"/>
    </source>
</evidence>
<dbReference type="KEGG" id="ncl:C5F47_02985"/>
<dbReference type="AlphaFoldDB" id="A0A7D5R0H9"/>
<gene>
    <name evidence="3" type="ORF">C5F47_02985</name>
</gene>
<sequence length="621" mass="68358">MIYSIVFLIAVGLFSSPLSFGDSIDELEKERIQLDKQRKIFEDNLQTIQNQINELSSILNDLKNNDVSNDKIEDIEEQLEELYDDKSKLEKSETDLLEREAIFKEKWNDVSSSPSITNTSDDASIPDWFKSNAKWWKQGLISDGDIINALESLIIQDIIPLDKFVKSHSGLEHAAGVSPGGTFVIETNDEPKIPTYQKDVFGYWSDGQVSDSEIVNSIGHLMAEGIINSAKIQAEISERQAKFDQKMAELDKVLDSDSKFMDKIDGDDGSTTVTNPDGSKTVVFEDKSSTTFFPDGSRITNIPNGMTMDPFGLSFTIDKYHTSYQESGHPTISKIIVHPDGSRDLYQFVDTKSFEAFEFATSFAEGLLITDLKSDSIVSTPSSNVGGMQQLSQITTLTIDGIQFPISQFTIWKWSGECDDAWHYHTPTAQAISADGETGIVDPDQENCGFGKVGEVFVGTWFMSQDEIDKFRDRTDSDPLTNEAMMGGSDDESTPVDVNPGPASIEESDSGSKITSSKSDILTDYEDFDGDGIADEIDDSPYLASTTFGSLGTGLPGEILDLGGLEVRIIGSDEFGVLTIEITDDGSMFKSYEDGEAPHAIIQVLGVDLEMEPGIYEFSFG</sequence>
<dbReference type="Gene3D" id="2.60.450.20">
    <property type="match status" value="1"/>
</dbReference>
<feature type="coiled-coil region" evidence="1">
    <location>
        <begin position="24"/>
        <end position="99"/>
    </location>
</feature>
<dbReference type="InterPro" id="IPR047002">
    <property type="entry name" value="Tcp10_C_sf"/>
</dbReference>
<dbReference type="EMBL" id="CP026993">
    <property type="protein sequence ID" value="QLH02597.1"/>
    <property type="molecule type" value="Genomic_DNA"/>
</dbReference>
<accession>A0A7D5R0H9</accession>
<organism evidence="3 4">
    <name type="scientific">Nitrosopumilus cobalaminigenes</name>
    <dbReference type="NCBI Taxonomy" id="1470066"/>
    <lineage>
        <taxon>Archaea</taxon>
        <taxon>Nitrososphaerota</taxon>
        <taxon>Nitrososphaeria</taxon>
        <taxon>Nitrosopumilales</taxon>
        <taxon>Nitrosopumilaceae</taxon>
        <taxon>Nitrosopumilus</taxon>
    </lineage>
</organism>
<evidence type="ECO:0000313" key="3">
    <source>
        <dbReference type="EMBL" id="QLH02597.1"/>
    </source>
</evidence>
<evidence type="ECO:0000256" key="2">
    <source>
        <dbReference type="SAM" id="MobiDB-lite"/>
    </source>
</evidence>
<proteinExistence type="predicted"/>
<feature type="region of interest" description="Disordered" evidence="2">
    <location>
        <begin position="472"/>
        <end position="517"/>
    </location>
</feature>
<evidence type="ECO:0000313" key="4">
    <source>
        <dbReference type="Proteomes" id="UP000509771"/>
    </source>
</evidence>
<protein>
    <submittedName>
        <fullName evidence="3">Uncharacterized protein</fullName>
    </submittedName>
</protein>
<dbReference type="Proteomes" id="UP000509771">
    <property type="component" value="Chromosome"/>
</dbReference>
<keyword evidence="4" id="KW-1185">Reference proteome</keyword>